<comment type="similarity">
    <text evidence="3">Belongs to the ribosome modulation factor family.</text>
</comment>
<keyword evidence="1 3" id="KW-0963">Cytoplasm</keyword>
<sequence length="57" mass="6675">MKRQKRDRLERAQARGYKAGINGRSSEDCPYQMADARTNWLGGWREAREDLQSGLYK</sequence>
<dbReference type="EMBL" id="CP101508">
    <property type="protein sequence ID" value="UTV29142.1"/>
    <property type="molecule type" value="Genomic_DNA"/>
</dbReference>
<dbReference type="HAMAP" id="MF_00919">
    <property type="entry name" value="RMF"/>
    <property type="match status" value="1"/>
</dbReference>
<name>A0ABY5GKS7_9GAMM</name>
<evidence type="ECO:0000313" key="4">
    <source>
        <dbReference type="EMBL" id="UTV29142.1"/>
    </source>
</evidence>
<comment type="function">
    <text evidence="3">During stationary phase, converts 70S ribosomes to an inactive dimeric form (100S ribosomes).</text>
</comment>
<organism evidence="4 5">
    <name type="scientific">Photobacterium atrarenae</name>
    <dbReference type="NCBI Taxonomy" id="865757"/>
    <lineage>
        <taxon>Bacteria</taxon>
        <taxon>Pseudomonadati</taxon>
        <taxon>Pseudomonadota</taxon>
        <taxon>Gammaproteobacteria</taxon>
        <taxon>Vibrionales</taxon>
        <taxon>Vibrionaceae</taxon>
        <taxon>Photobacterium</taxon>
    </lineage>
</organism>
<dbReference type="Proteomes" id="UP001057998">
    <property type="component" value="Chromosome 1"/>
</dbReference>
<keyword evidence="2 3" id="KW-0810">Translation regulation</keyword>
<evidence type="ECO:0000313" key="5">
    <source>
        <dbReference type="Proteomes" id="UP001057998"/>
    </source>
</evidence>
<dbReference type="InterPro" id="IPR023200">
    <property type="entry name" value="RMF_sf"/>
</dbReference>
<gene>
    <name evidence="3 4" type="primary">rmf</name>
    <name evidence="4" type="ORF">NNL38_07945</name>
</gene>
<dbReference type="NCBIfam" id="NF041886">
    <property type="entry name" value="Rmf_CrpP_fam"/>
    <property type="match status" value="1"/>
</dbReference>
<proteinExistence type="inferred from homology"/>
<dbReference type="NCBIfam" id="NF011162">
    <property type="entry name" value="PRK14563.1"/>
    <property type="match status" value="1"/>
</dbReference>
<comment type="subcellular location">
    <subcellularLocation>
        <location evidence="3">Cytoplasm</location>
    </subcellularLocation>
</comment>
<keyword evidence="5" id="KW-1185">Reference proteome</keyword>
<dbReference type="Gene3D" id="1.10.10.620">
    <property type="entry name" value="ribosome modulation factor like domain"/>
    <property type="match status" value="1"/>
</dbReference>
<dbReference type="Pfam" id="PF04957">
    <property type="entry name" value="RMF"/>
    <property type="match status" value="1"/>
</dbReference>
<accession>A0ABY5GKS7</accession>
<evidence type="ECO:0000256" key="2">
    <source>
        <dbReference type="ARBA" id="ARBA00022845"/>
    </source>
</evidence>
<evidence type="ECO:0000256" key="3">
    <source>
        <dbReference type="HAMAP-Rule" id="MF_00919"/>
    </source>
</evidence>
<dbReference type="InterPro" id="IPR007040">
    <property type="entry name" value="Ribosome_modulation_factor"/>
</dbReference>
<dbReference type="RefSeq" id="WP_255390475.1">
    <property type="nucleotide sequence ID" value="NZ_CP101508.1"/>
</dbReference>
<evidence type="ECO:0000256" key="1">
    <source>
        <dbReference type="ARBA" id="ARBA00022490"/>
    </source>
</evidence>
<protein>
    <recommendedName>
        <fullName evidence="3">Ribosome modulation factor</fullName>
        <shortName evidence="3">RMF</shortName>
    </recommendedName>
</protein>
<reference evidence="4" key="1">
    <citation type="submission" date="2022-07" db="EMBL/GenBank/DDBJ databases">
        <title>Genome sequencing of Photobacterium atrarenae GJH2-4.</title>
        <authorList>
            <person name="Park S.-J."/>
        </authorList>
    </citation>
    <scope>NUCLEOTIDE SEQUENCE</scope>
    <source>
        <strain evidence="4">GJH2-4</strain>
    </source>
</reference>